<name>A0ABP7BVQ1_9MICO</name>
<accession>A0ABP7BVQ1</accession>
<dbReference type="RefSeq" id="WP_221858052.1">
    <property type="nucleotide sequence ID" value="NZ_BAAAYV010000025.1"/>
</dbReference>
<organism evidence="3 4">
    <name type="scientific">Microbacterium marinilacus</name>
    <dbReference type="NCBI Taxonomy" id="415209"/>
    <lineage>
        <taxon>Bacteria</taxon>
        <taxon>Bacillati</taxon>
        <taxon>Actinomycetota</taxon>
        <taxon>Actinomycetes</taxon>
        <taxon>Micrococcales</taxon>
        <taxon>Microbacteriaceae</taxon>
        <taxon>Microbacterium</taxon>
    </lineage>
</organism>
<keyword evidence="4" id="KW-1185">Reference proteome</keyword>
<dbReference type="Proteomes" id="UP001410795">
    <property type="component" value="Unassembled WGS sequence"/>
</dbReference>
<comment type="caution">
    <text evidence="3">The sequence shown here is derived from an EMBL/GenBank/DDBJ whole genome shotgun (WGS) entry which is preliminary data.</text>
</comment>
<dbReference type="NCBIfam" id="NF047864">
    <property type="entry name" value="CBU_0592_membra"/>
    <property type="match status" value="1"/>
</dbReference>
<dbReference type="EMBL" id="BAAAYV010000025">
    <property type="protein sequence ID" value="GAA3668822.1"/>
    <property type="molecule type" value="Genomic_DNA"/>
</dbReference>
<evidence type="ECO:0000313" key="3">
    <source>
        <dbReference type="EMBL" id="GAA3668822.1"/>
    </source>
</evidence>
<keyword evidence="1" id="KW-0812">Transmembrane</keyword>
<sequence>MDTLIAGVLGWSGTIGTFTAYLLLARGRIAATSTAYAAMNAVGGTLGAIGSTLYQAWPAAASNGVWAVLGLYTLACALRRPAPLSPVATPAAEPAALTSPIDVITRGIRIVEG</sequence>
<proteinExistence type="predicted"/>
<reference evidence="4" key="1">
    <citation type="journal article" date="2019" name="Int. J. Syst. Evol. Microbiol.">
        <title>The Global Catalogue of Microorganisms (GCM) 10K type strain sequencing project: providing services to taxonomists for standard genome sequencing and annotation.</title>
        <authorList>
            <consortium name="The Broad Institute Genomics Platform"/>
            <consortium name="The Broad Institute Genome Sequencing Center for Infectious Disease"/>
            <person name="Wu L."/>
            <person name="Ma J."/>
        </authorList>
    </citation>
    <scope>NUCLEOTIDE SEQUENCE [LARGE SCALE GENOMIC DNA]</scope>
    <source>
        <strain evidence="4">JCM 16546</strain>
    </source>
</reference>
<gene>
    <name evidence="3" type="ORF">GCM10022202_33630</name>
</gene>
<evidence type="ECO:0000259" key="2">
    <source>
        <dbReference type="Pfam" id="PF26604"/>
    </source>
</evidence>
<feature type="domain" description="CBU-0592-like" evidence="2">
    <location>
        <begin position="8"/>
        <end position="80"/>
    </location>
</feature>
<evidence type="ECO:0000313" key="4">
    <source>
        <dbReference type="Proteomes" id="UP001410795"/>
    </source>
</evidence>
<keyword evidence="1" id="KW-1133">Transmembrane helix</keyword>
<protein>
    <recommendedName>
        <fullName evidence="2">CBU-0592-like domain-containing protein</fullName>
    </recommendedName>
</protein>
<dbReference type="Pfam" id="PF26604">
    <property type="entry name" value="CBU_0592"/>
    <property type="match status" value="1"/>
</dbReference>
<feature type="transmembrane region" description="Helical" evidence="1">
    <location>
        <begin position="6"/>
        <end position="24"/>
    </location>
</feature>
<feature type="transmembrane region" description="Helical" evidence="1">
    <location>
        <begin position="36"/>
        <end position="54"/>
    </location>
</feature>
<dbReference type="InterPro" id="IPR058058">
    <property type="entry name" value="CBU_0592-like"/>
</dbReference>
<keyword evidence="1" id="KW-0472">Membrane</keyword>
<feature type="transmembrane region" description="Helical" evidence="1">
    <location>
        <begin position="60"/>
        <end position="78"/>
    </location>
</feature>
<evidence type="ECO:0000256" key="1">
    <source>
        <dbReference type="SAM" id="Phobius"/>
    </source>
</evidence>